<keyword evidence="9" id="KW-1185">Reference proteome</keyword>
<keyword evidence="4 6" id="KW-0288">FMN</keyword>
<comment type="function">
    <text evidence="6">Part of a membrane-bound complex that couples electron transfer with translocation of ions across the membrane.</text>
</comment>
<dbReference type="PIRSF" id="PIRSF006091">
    <property type="entry name" value="E_trnsport_RnfG"/>
    <property type="match status" value="1"/>
</dbReference>
<evidence type="ECO:0000256" key="2">
    <source>
        <dbReference type="ARBA" id="ARBA00022553"/>
    </source>
</evidence>
<dbReference type="Pfam" id="PF04205">
    <property type="entry name" value="FMN_bind"/>
    <property type="match status" value="1"/>
</dbReference>
<evidence type="ECO:0000256" key="5">
    <source>
        <dbReference type="ARBA" id="ARBA00022982"/>
    </source>
</evidence>
<dbReference type="HAMAP" id="MF_00479">
    <property type="entry name" value="RsxG_RnfG"/>
    <property type="match status" value="1"/>
</dbReference>
<evidence type="ECO:0000313" key="8">
    <source>
        <dbReference type="EMBL" id="RJY14843.1"/>
    </source>
</evidence>
<evidence type="ECO:0000313" key="9">
    <source>
        <dbReference type="Proteomes" id="UP000273022"/>
    </source>
</evidence>
<dbReference type="EC" id="7.-.-.-" evidence="6"/>
<dbReference type="GO" id="GO:0005886">
    <property type="term" value="C:plasma membrane"/>
    <property type="evidence" value="ECO:0007669"/>
    <property type="project" value="UniProtKB-SubCell"/>
</dbReference>
<dbReference type="GO" id="GO:0010181">
    <property type="term" value="F:FMN binding"/>
    <property type="evidence" value="ECO:0007669"/>
    <property type="project" value="InterPro"/>
</dbReference>
<keyword evidence="6" id="KW-0472">Membrane</keyword>
<keyword evidence="1 6" id="KW-0813">Transport</keyword>
<dbReference type="GO" id="GO:0009055">
    <property type="term" value="F:electron transfer activity"/>
    <property type="evidence" value="ECO:0007669"/>
    <property type="project" value="InterPro"/>
</dbReference>
<keyword evidence="6" id="KW-0812">Transmembrane</keyword>
<keyword evidence="6" id="KW-0997">Cell inner membrane</keyword>
<dbReference type="NCBIfam" id="TIGR01947">
    <property type="entry name" value="rnfG"/>
    <property type="match status" value="1"/>
</dbReference>
<keyword evidence="2 6" id="KW-0597">Phosphoprotein</keyword>
<keyword evidence="6" id="KW-1003">Cell membrane</keyword>
<evidence type="ECO:0000256" key="1">
    <source>
        <dbReference type="ARBA" id="ARBA00022448"/>
    </source>
</evidence>
<dbReference type="PANTHER" id="PTHR36118">
    <property type="entry name" value="ION-TRANSLOCATING OXIDOREDUCTASE COMPLEX SUBUNIT G"/>
    <property type="match status" value="1"/>
</dbReference>
<dbReference type="AlphaFoldDB" id="A0A3A6TZK1"/>
<evidence type="ECO:0000256" key="6">
    <source>
        <dbReference type="HAMAP-Rule" id="MF_00479"/>
    </source>
</evidence>
<comment type="similarity">
    <text evidence="6">Belongs to the RnfG family.</text>
</comment>
<dbReference type="PANTHER" id="PTHR36118:SF1">
    <property type="entry name" value="ION-TRANSLOCATING OXIDOREDUCTASE COMPLEX SUBUNIT G"/>
    <property type="match status" value="1"/>
</dbReference>
<proteinExistence type="inferred from homology"/>
<keyword evidence="6" id="KW-1278">Translocase</keyword>
<comment type="caution">
    <text evidence="8">The sequence shown here is derived from an EMBL/GenBank/DDBJ whole genome shotgun (WGS) entry which is preliminary data.</text>
</comment>
<dbReference type="OrthoDB" id="9784165at2"/>
<evidence type="ECO:0000256" key="4">
    <source>
        <dbReference type="ARBA" id="ARBA00022643"/>
    </source>
</evidence>
<dbReference type="InterPro" id="IPR010209">
    <property type="entry name" value="Ion_transpt_RnfG/RsxG"/>
</dbReference>
<dbReference type="NCBIfam" id="NF002519">
    <property type="entry name" value="PRK01908.1"/>
    <property type="match status" value="1"/>
</dbReference>
<evidence type="ECO:0000259" key="7">
    <source>
        <dbReference type="SMART" id="SM00900"/>
    </source>
</evidence>
<comment type="subunit">
    <text evidence="6">The complex is composed of six subunits: RnfA, RnfB, RnfC, RnfD, RnfE and RnfG.</text>
</comment>
<keyword evidence="6" id="KW-1133">Transmembrane helix</keyword>
<keyword evidence="3 6" id="KW-0285">Flavoprotein</keyword>
<dbReference type="GO" id="GO:0022900">
    <property type="term" value="P:electron transport chain"/>
    <property type="evidence" value="ECO:0007669"/>
    <property type="project" value="UniProtKB-UniRule"/>
</dbReference>
<reference evidence="8 9" key="1">
    <citation type="submission" date="2018-09" db="EMBL/GenBank/DDBJ databases">
        <title>Phylogeny of the Shewanellaceae, and recommendation for two new genera, Pseudoshewanella and Parashewanella.</title>
        <authorList>
            <person name="Wang G."/>
        </authorList>
    </citation>
    <scope>NUCLEOTIDE SEQUENCE [LARGE SCALE GENOMIC DNA]</scope>
    <source>
        <strain evidence="8 9">KCTC 22492</strain>
    </source>
</reference>
<comment type="cofactor">
    <cofactor evidence="6">
        <name>FMN</name>
        <dbReference type="ChEBI" id="CHEBI:58210"/>
    </cofactor>
</comment>
<dbReference type="EMBL" id="QYYH01000060">
    <property type="protein sequence ID" value="RJY14843.1"/>
    <property type="molecule type" value="Genomic_DNA"/>
</dbReference>
<sequence>MNNPMIRNGLILAIFAMVCTAAVAFIDKLTAERIAEQKQAQRLKVLQQIIPKALHDNDLTEHCTLVYEPEILGSEEALPAFIATTNGKPTAIALETIAPNGYNGAIKLIIAVNNKNELLAVRTLNHNETPGLGDKIMLSKSDWVNFFTNKPIVEANKKSWKVKKDGGEIDQFSGATITPRAYVQAVSKASFYLRNNFDRISRQNRACEDSNG</sequence>
<name>A0A3A6TZK1_9GAMM</name>
<gene>
    <name evidence="8" type="primary">rsxG</name>
    <name evidence="6" type="synonym">rnfG</name>
    <name evidence="8" type="ORF">D5R81_10715</name>
</gene>
<feature type="modified residue" description="FMN phosphoryl threonine" evidence="6">
    <location>
        <position position="176"/>
    </location>
</feature>
<keyword evidence="5 6" id="KW-0249">Electron transport</keyword>
<feature type="domain" description="FMN-binding" evidence="7">
    <location>
        <begin position="101"/>
        <end position="193"/>
    </location>
</feature>
<comment type="subcellular location">
    <subcellularLocation>
        <location evidence="6">Cell inner membrane</location>
        <topology evidence="6">Single-pass membrane protein</topology>
    </subcellularLocation>
</comment>
<accession>A0A3A6TZK1</accession>
<organism evidence="8 9">
    <name type="scientific">Parashewanella spongiae</name>
    <dbReference type="NCBI Taxonomy" id="342950"/>
    <lineage>
        <taxon>Bacteria</taxon>
        <taxon>Pseudomonadati</taxon>
        <taxon>Pseudomonadota</taxon>
        <taxon>Gammaproteobacteria</taxon>
        <taxon>Alteromonadales</taxon>
        <taxon>Shewanellaceae</taxon>
        <taxon>Parashewanella</taxon>
    </lineage>
</organism>
<protein>
    <recommendedName>
        <fullName evidence="6">Ion-translocating oxidoreductase complex subunit G</fullName>
        <ecNumber evidence="6">7.-.-.-</ecNumber>
    </recommendedName>
    <alternativeName>
        <fullName evidence="6">Rnf electron transport complex subunit G</fullName>
    </alternativeName>
</protein>
<evidence type="ECO:0000256" key="3">
    <source>
        <dbReference type="ARBA" id="ARBA00022630"/>
    </source>
</evidence>
<dbReference type="SMART" id="SM00900">
    <property type="entry name" value="FMN_bind"/>
    <property type="match status" value="1"/>
</dbReference>
<dbReference type="RefSeq" id="WP_121853637.1">
    <property type="nucleotide sequence ID" value="NZ_CP037952.1"/>
</dbReference>
<dbReference type="Proteomes" id="UP000273022">
    <property type="component" value="Unassembled WGS sequence"/>
</dbReference>
<dbReference type="InterPro" id="IPR007329">
    <property type="entry name" value="FMN-bd"/>
</dbReference>